<dbReference type="KEGG" id="run:DR864_12870"/>
<dbReference type="Proteomes" id="UP000251993">
    <property type="component" value="Chromosome"/>
</dbReference>
<evidence type="ECO:0000259" key="1">
    <source>
        <dbReference type="Pfam" id="PF09848"/>
    </source>
</evidence>
<proteinExistence type="predicted"/>
<keyword evidence="3" id="KW-1185">Reference proteome</keyword>
<accession>A0A344TIW4</accession>
<sequence length="618" mass="70151">MIVYQASKAEFGKDIFSNNIDNIILNFFESRLNRSTSSSEIRSWRESLSYMDRVLNDSEIPNDCGVVIEYQIPMTSKRIDFILTGQDSSGRDSAILVELKQWEKAELTAKDGVVITRFQHGSTETNHPSYQAWSYASLLNNFNETVQSEGILLKPCAYLHNYHNDNIIKNAFYQEYIDKAPVFLKNDAAKLQEFIKTHVKYGDKSKIMFRIDSGKIRPSKSLSDSMVSLLKGNQEFIMIDDQKLVYENALALARQSNSKNKNVLIVEGGPGTGKSVVAINLLVKLTSLQMVSMYVSKNAAPRAVYENKLTESFRKTDISNLFKGSGAFTESKNNIYDVLIVDEAHRLNEKSGLYSNLGENQIKEIIASSKFSVFFIDEDQKIHLNDIGEKKEIQMWADKLGANTHYMTLSSQFRCGGSDGYLAWLDDVLQIRETANDSIKDLNYDFRIFDDPTELKKEILAKNKLNNKARMVAGYCWEWASKKNGALYDVVIPEYSFKMRWNLTTDGSLWIIAPESVNEIGCIHTCQGLEVDYIGVIVGDDLAIENGDLIGKPDKRAKSDMSVRGYKSLLAKDPGAVVTLDKIIKNTYRTLMTRGMKGCYVFFTNPEVKKYFKERLKY</sequence>
<dbReference type="RefSeq" id="WP_114067368.1">
    <property type="nucleotide sequence ID" value="NZ_CP030850.1"/>
</dbReference>
<dbReference type="Pfam" id="PF09848">
    <property type="entry name" value="SLFN-g3_helicase"/>
    <property type="match status" value="1"/>
</dbReference>
<feature type="domain" description="Schlafen group 3-like DNA/RNA helicase" evidence="1">
    <location>
        <begin position="261"/>
        <end position="604"/>
    </location>
</feature>
<dbReference type="Gene3D" id="3.40.50.300">
    <property type="entry name" value="P-loop containing nucleotide triphosphate hydrolases"/>
    <property type="match status" value="1"/>
</dbReference>
<dbReference type="InterPro" id="IPR018647">
    <property type="entry name" value="SLFN_3-like_DNA/RNA_helicase"/>
</dbReference>
<dbReference type="SUPFAM" id="SSF52540">
    <property type="entry name" value="P-loop containing nucleoside triphosphate hydrolases"/>
    <property type="match status" value="1"/>
</dbReference>
<evidence type="ECO:0000313" key="3">
    <source>
        <dbReference type="Proteomes" id="UP000251993"/>
    </source>
</evidence>
<dbReference type="EMBL" id="CP030850">
    <property type="protein sequence ID" value="AXE18585.1"/>
    <property type="molecule type" value="Genomic_DNA"/>
</dbReference>
<evidence type="ECO:0000313" key="2">
    <source>
        <dbReference type="EMBL" id="AXE18585.1"/>
    </source>
</evidence>
<dbReference type="OrthoDB" id="9759819at2"/>
<organism evidence="2 3">
    <name type="scientific">Runella rosea</name>
    <dbReference type="NCBI Taxonomy" id="2259595"/>
    <lineage>
        <taxon>Bacteria</taxon>
        <taxon>Pseudomonadati</taxon>
        <taxon>Bacteroidota</taxon>
        <taxon>Cytophagia</taxon>
        <taxon>Cytophagales</taxon>
        <taxon>Spirosomataceae</taxon>
        <taxon>Runella</taxon>
    </lineage>
</organism>
<dbReference type="AlphaFoldDB" id="A0A344TIW4"/>
<gene>
    <name evidence="2" type="ORF">DR864_12870</name>
</gene>
<dbReference type="InterPro" id="IPR027417">
    <property type="entry name" value="P-loop_NTPase"/>
</dbReference>
<name>A0A344TIW4_9BACT</name>
<reference evidence="2 3" key="1">
    <citation type="submission" date="2018-07" db="EMBL/GenBank/DDBJ databases">
        <title>Genome sequencing of Runella.</title>
        <authorList>
            <person name="Baek M.-G."/>
            <person name="Yi H."/>
        </authorList>
    </citation>
    <scope>NUCLEOTIDE SEQUENCE [LARGE SCALE GENOMIC DNA]</scope>
    <source>
        <strain evidence="2 3">HYN0085</strain>
    </source>
</reference>
<protein>
    <submittedName>
        <fullName evidence="2">AAA family ATPase</fullName>
    </submittedName>
</protein>